<comment type="caution">
    <text evidence="1">The sequence shown here is derived from an EMBL/GenBank/DDBJ whole genome shotgun (WGS) entry which is preliminary data.</text>
</comment>
<dbReference type="InterPro" id="IPR032675">
    <property type="entry name" value="LRR_dom_sf"/>
</dbReference>
<dbReference type="EMBL" id="WTPW01000024">
    <property type="protein sequence ID" value="KAF0558045.1"/>
    <property type="molecule type" value="Genomic_DNA"/>
</dbReference>
<evidence type="ECO:0000313" key="1">
    <source>
        <dbReference type="EMBL" id="KAF0558045.1"/>
    </source>
</evidence>
<keyword evidence="2" id="KW-1185">Reference proteome</keyword>
<sequence length="527" mass="61760">MASKIFAGDMPELMERILHNLDSENSEVDQVDHGITSLFSCTLVNRYWCKMSIPILWQNPFEIYETPTFIPAYFSSLYESEKLLLKEYGIMTDFPNTLFQYERFLKFLNLGSLDHVIHEWIMLQFPNQQEDTTELECHIFNLLLRIFIEGGATLSMLELDFYNEVRPEIFYLLGRNKHFFSQLNKLTIVDAINESRFEIAISWLKILEKSSTKIRNLTFNCYYGYTSRLSHAYIRVISSQKQLKLFSFIGDKDFSTEFFGIISALESQKSTLKEIEIRKCAYSAEFETLRNCENLEVIRILEPYNENVFKTFNTKCCNTLQISSHKSIDSSNIIQILEKSGSSLQRLEIKSFRKEINSQSLLLKTLMTTCPNITYLFFDGIKLSVQFLEFIGGLKRLQFLTLDWMSDESEELMKVHIMNFAKILPSTLQYLSLLNHPSNLHIDILLNHCDAPLKKLLFGIIYKNNTYENKIKALIEFCLRKKTLEYVDIIDFVNEGSMLSFKNWNVIQKDLEEYVKLVPYKSLQVYC</sequence>
<accession>A0A8H4B443</accession>
<gene>
    <name evidence="1" type="ORF">F8M41_011202</name>
</gene>
<dbReference type="AlphaFoldDB" id="A0A8H4B443"/>
<proteinExistence type="predicted"/>
<dbReference type="Gene3D" id="3.80.10.10">
    <property type="entry name" value="Ribonuclease Inhibitor"/>
    <property type="match status" value="1"/>
</dbReference>
<evidence type="ECO:0000313" key="2">
    <source>
        <dbReference type="Proteomes" id="UP000439903"/>
    </source>
</evidence>
<dbReference type="OrthoDB" id="2125396at2759"/>
<name>A0A8H4B443_GIGMA</name>
<organism evidence="1 2">
    <name type="scientific">Gigaspora margarita</name>
    <dbReference type="NCBI Taxonomy" id="4874"/>
    <lineage>
        <taxon>Eukaryota</taxon>
        <taxon>Fungi</taxon>
        <taxon>Fungi incertae sedis</taxon>
        <taxon>Mucoromycota</taxon>
        <taxon>Glomeromycotina</taxon>
        <taxon>Glomeromycetes</taxon>
        <taxon>Diversisporales</taxon>
        <taxon>Gigasporaceae</taxon>
        <taxon>Gigaspora</taxon>
    </lineage>
</organism>
<dbReference type="SUPFAM" id="SSF52047">
    <property type="entry name" value="RNI-like"/>
    <property type="match status" value="1"/>
</dbReference>
<evidence type="ECO:0008006" key="3">
    <source>
        <dbReference type="Google" id="ProtNLM"/>
    </source>
</evidence>
<reference evidence="1 2" key="1">
    <citation type="journal article" date="2019" name="Environ. Microbiol.">
        <title>At the nexus of three kingdoms: the genome of the mycorrhizal fungus Gigaspora margarita provides insights into plant, endobacterial and fungal interactions.</title>
        <authorList>
            <person name="Venice F."/>
            <person name="Ghignone S."/>
            <person name="Salvioli di Fossalunga A."/>
            <person name="Amselem J."/>
            <person name="Novero M."/>
            <person name="Xianan X."/>
            <person name="Sedzielewska Toro K."/>
            <person name="Morin E."/>
            <person name="Lipzen A."/>
            <person name="Grigoriev I.V."/>
            <person name="Henrissat B."/>
            <person name="Martin F.M."/>
            <person name="Bonfante P."/>
        </authorList>
    </citation>
    <scope>NUCLEOTIDE SEQUENCE [LARGE SCALE GENOMIC DNA]</scope>
    <source>
        <strain evidence="1 2">BEG34</strain>
    </source>
</reference>
<dbReference type="Proteomes" id="UP000439903">
    <property type="component" value="Unassembled WGS sequence"/>
</dbReference>
<protein>
    <recommendedName>
        <fullName evidence="3">F-box domain-containing protein</fullName>
    </recommendedName>
</protein>